<reference evidence="1 2" key="1">
    <citation type="submission" date="2019-11" db="EMBL/GenBank/DDBJ databases">
        <title>Complete genome sequence of Spiroplasma tabanidicola TAUS-1 (DSM 22603).</title>
        <authorList>
            <person name="Huang C.-T."/>
            <person name="Lin Y.-C."/>
            <person name="Kuo C.-H."/>
        </authorList>
    </citation>
    <scope>NUCLEOTIDE SEQUENCE [LARGE SCALE GENOMIC DNA]</scope>
    <source>
        <strain evidence="1 2">TAUS-1</strain>
    </source>
</reference>
<dbReference type="EMBL" id="CP046276">
    <property type="protein sequence ID" value="QGS52280.1"/>
    <property type="molecule type" value="Genomic_DNA"/>
</dbReference>
<evidence type="ECO:0008006" key="3">
    <source>
        <dbReference type="Google" id="ProtNLM"/>
    </source>
</evidence>
<protein>
    <recommendedName>
        <fullName evidence="3">Lipoprotein</fullName>
    </recommendedName>
</protein>
<dbReference type="Proteomes" id="UP000424468">
    <property type="component" value="Chromosome"/>
</dbReference>
<dbReference type="RefSeq" id="WP_156007081.1">
    <property type="nucleotide sequence ID" value="NZ_CP046276.1"/>
</dbReference>
<dbReference type="PROSITE" id="PS51257">
    <property type="entry name" value="PROKAR_LIPOPROTEIN"/>
    <property type="match status" value="1"/>
</dbReference>
<evidence type="ECO:0000313" key="1">
    <source>
        <dbReference type="EMBL" id="QGS52280.1"/>
    </source>
</evidence>
<proteinExistence type="predicted"/>
<sequence>MRKILSIVSSISLISISSISIIGCDWKTPPLSAKQLEHIFKTTQDDVYNSYDNDIPLIDKSINYKMPWEYQKDDQNIEAAKKWSDNIIGLLSNALVEKDKGYLNKGLNIVNGAENDNYLEDSLEITKEKLNLLKNDYFTVRLNDIKSVSKNQWLSETYSESVKTAIKINNENKEINDKNKPNDPAFKEEKLYSTLDISKLWKIGEENFVSNKYQIRFLFSFSPNVKHDIDPIVFYIDMEVSV</sequence>
<dbReference type="AlphaFoldDB" id="A0A6I6C7T5"/>
<keyword evidence="2" id="KW-1185">Reference proteome</keyword>
<accession>A0A6I6C7T5</accession>
<organism evidence="1 2">
    <name type="scientific">Spiroplasma tabanidicola</name>
    <dbReference type="NCBI Taxonomy" id="324079"/>
    <lineage>
        <taxon>Bacteria</taxon>
        <taxon>Bacillati</taxon>
        <taxon>Mycoplasmatota</taxon>
        <taxon>Mollicutes</taxon>
        <taxon>Entomoplasmatales</taxon>
        <taxon>Spiroplasmataceae</taxon>
        <taxon>Spiroplasma</taxon>
    </lineage>
</organism>
<dbReference type="OrthoDB" id="388486at2"/>
<name>A0A6I6C7T5_9MOLU</name>
<evidence type="ECO:0000313" key="2">
    <source>
        <dbReference type="Proteomes" id="UP000424468"/>
    </source>
</evidence>
<gene>
    <name evidence="1" type="ORF">STABA_v1c09270</name>
</gene>
<dbReference type="KEGG" id="stab:STABA_v1c09270"/>